<evidence type="ECO:0008006" key="9">
    <source>
        <dbReference type="Google" id="ProtNLM"/>
    </source>
</evidence>
<keyword evidence="5 6" id="KW-0472">Membrane</keyword>
<keyword evidence="4 6" id="KW-1133">Transmembrane helix</keyword>
<evidence type="ECO:0000256" key="3">
    <source>
        <dbReference type="ARBA" id="ARBA00022692"/>
    </source>
</evidence>
<dbReference type="OrthoDB" id="3542743at2"/>
<reference evidence="7 8" key="1">
    <citation type="submission" date="2019-03" db="EMBL/GenBank/DDBJ databases">
        <title>Draft genome sequences of novel Actinobacteria.</title>
        <authorList>
            <person name="Sahin N."/>
            <person name="Ay H."/>
            <person name="Saygin H."/>
        </authorList>
    </citation>
    <scope>NUCLEOTIDE SEQUENCE [LARGE SCALE GENOMIC DNA]</scope>
    <source>
        <strain evidence="7 8">KC712</strain>
    </source>
</reference>
<accession>A0A4R4X7L4</accession>
<dbReference type="EMBL" id="SMKP01000001">
    <property type="protein sequence ID" value="TDD26430.1"/>
    <property type="molecule type" value="Genomic_DNA"/>
</dbReference>
<dbReference type="AlphaFoldDB" id="A0A4R4X7L4"/>
<evidence type="ECO:0000256" key="1">
    <source>
        <dbReference type="ARBA" id="ARBA00004651"/>
    </source>
</evidence>
<keyword evidence="8" id="KW-1185">Reference proteome</keyword>
<evidence type="ECO:0000256" key="6">
    <source>
        <dbReference type="SAM" id="Phobius"/>
    </source>
</evidence>
<evidence type="ECO:0000256" key="4">
    <source>
        <dbReference type="ARBA" id="ARBA00022989"/>
    </source>
</evidence>
<keyword evidence="2" id="KW-1003">Cell membrane</keyword>
<dbReference type="GO" id="GO:0005886">
    <property type="term" value="C:plasma membrane"/>
    <property type="evidence" value="ECO:0007669"/>
    <property type="project" value="UniProtKB-SubCell"/>
</dbReference>
<evidence type="ECO:0000256" key="5">
    <source>
        <dbReference type="ARBA" id="ARBA00023136"/>
    </source>
</evidence>
<gene>
    <name evidence="7" type="ORF">E1294_00255</name>
</gene>
<evidence type="ECO:0000256" key="2">
    <source>
        <dbReference type="ARBA" id="ARBA00022475"/>
    </source>
</evidence>
<dbReference type="Proteomes" id="UP000294543">
    <property type="component" value="Unassembled WGS sequence"/>
</dbReference>
<dbReference type="RefSeq" id="WP_132503561.1">
    <property type="nucleotide sequence ID" value="NZ_SMKP01000001.1"/>
</dbReference>
<feature type="transmembrane region" description="Helical" evidence="6">
    <location>
        <begin position="79"/>
        <end position="103"/>
    </location>
</feature>
<comment type="subcellular location">
    <subcellularLocation>
        <location evidence="1">Cell membrane</location>
        <topology evidence="1">Multi-pass membrane protein</topology>
    </subcellularLocation>
</comment>
<dbReference type="Gene3D" id="1.20.1250.20">
    <property type="entry name" value="MFS general substrate transporter like domains"/>
    <property type="match status" value="1"/>
</dbReference>
<dbReference type="InterPro" id="IPR036259">
    <property type="entry name" value="MFS_trans_sf"/>
</dbReference>
<protein>
    <recommendedName>
        <fullName evidence="9">MFS transporter</fullName>
    </recommendedName>
</protein>
<name>A0A4R4X7L4_9ACTN</name>
<feature type="transmembrane region" description="Helical" evidence="6">
    <location>
        <begin position="7"/>
        <end position="28"/>
    </location>
</feature>
<feature type="transmembrane region" description="Helical" evidence="6">
    <location>
        <begin position="48"/>
        <end position="67"/>
    </location>
</feature>
<comment type="caution">
    <text evidence="7">The sequence shown here is derived from an EMBL/GenBank/DDBJ whole genome shotgun (WGS) entry which is preliminary data.</text>
</comment>
<dbReference type="PANTHER" id="PTHR23513">
    <property type="entry name" value="INTEGRAL MEMBRANE EFFLUX PROTEIN-RELATED"/>
    <property type="match status" value="1"/>
</dbReference>
<keyword evidence="3 6" id="KW-0812">Transmembrane</keyword>
<evidence type="ECO:0000313" key="8">
    <source>
        <dbReference type="Proteomes" id="UP000294543"/>
    </source>
</evidence>
<sequence length="120" mass="12748">MERRGDFALFAWANGITQMGTQITVVALPLTALLTLDAGAFDLGLLSAAQMLAFLLIGLPAGVWVDWSRRRPIIIWADVVRGVALLSVPVAAWLGVLTLPQLYAVALCSVPARCSSTSPT</sequence>
<organism evidence="7 8">
    <name type="scientific">Nonomuraea diastatica</name>
    <dbReference type="NCBI Taxonomy" id="1848329"/>
    <lineage>
        <taxon>Bacteria</taxon>
        <taxon>Bacillati</taxon>
        <taxon>Actinomycetota</taxon>
        <taxon>Actinomycetes</taxon>
        <taxon>Streptosporangiales</taxon>
        <taxon>Streptosporangiaceae</taxon>
        <taxon>Nonomuraea</taxon>
    </lineage>
</organism>
<evidence type="ECO:0000313" key="7">
    <source>
        <dbReference type="EMBL" id="TDD26430.1"/>
    </source>
</evidence>
<dbReference type="SUPFAM" id="SSF103473">
    <property type="entry name" value="MFS general substrate transporter"/>
    <property type="match status" value="1"/>
</dbReference>
<dbReference type="PANTHER" id="PTHR23513:SF6">
    <property type="entry name" value="MAJOR FACILITATOR SUPERFAMILY ASSOCIATED DOMAIN-CONTAINING PROTEIN"/>
    <property type="match status" value="1"/>
</dbReference>
<proteinExistence type="predicted"/>